<reference evidence="1 2" key="1">
    <citation type="submission" date="2017-12" db="EMBL/GenBank/DDBJ databases">
        <title>Sequencing the genomes of 1000 Actinobacteria strains.</title>
        <authorList>
            <person name="Klenk H.-P."/>
        </authorList>
    </citation>
    <scope>NUCLEOTIDE SEQUENCE [LARGE SCALE GENOMIC DNA]</scope>
    <source>
        <strain evidence="1 2">DSM 45165</strain>
    </source>
</reference>
<comment type="caution">
    <text evidence="1">The sequence shown here is derived from an EMBL/GenBank/DDBJ whole genome shotgun (WGS) entry which is preliminary data.</text>
</comment>
<organism evidence="1 2">
    <name type="scientific">Amycolatopsis echigonensis</name>
    <dbReference type="NCBI Taxonomy" id="2576905"/>
    <lineage>
        <taxon>Bacteria</taxon>
        <taxon>Bacillati</taxon>
        <taxon>Actinomycetota</taxon>
        <taxon>Actinomycetes</taxon>
        <taxon>Pseudonocardiales</taxon>
        <taxon>Pseudonocardiaceae</taxon>
        <taxon>Amycolatopsis</taxon>
    </lineage>
</organism>
<protein>
    <submittedName>
        <fullName evidence="1">Uncharacterized protein</fullName>
    </submittedName>
</protein>
<evidence type="ECO:0000313" key="1">
    <source>
        <dbReference type="EMBL" id="PKV96963.1"/>
    </source>
</evidence>
<accession>A0A2N3WSY5</accession>
<keyword evidence="2" id="KW-1185">Reference proteome</keyword>
<dbReference type="AlphaFoldDB" id="A0A2N3WSY5"/>
<dbReference type="Proteomes" id="UP000233750">
    <property type="component" value="Unassembled WGS sequence"/>
</dbReference>
<name>A0A2N3WSY5_9PSEU</name>
<sequence>MVATTKTHVREALLSFEPDRFTSHFVLDRVPWFWPDRSSYVEWKCELAAGLDVDPYAIVVVGSACTGVTLNPNKELFREFTPKSDIDVAIVSSYHFELAWKTLREMGSRGHIPTASERRARKKHRSYLVFDGTIATDWILRDLPFGKAWQAAFDAAELKLPMSGSHEVKGRIYRDLQDLRAYQVNNIERLKKDLSIPGDDIDEGEGEPLPVSD</sequence>
<proteinExistence type="predicted"/>
<dbReference type="EMBL" id="PJMY01000003">
    <property type="protein sequence ID" value="PKV96963.1"/>
    <property type="molecule type" value="Genomic_DNA"/>
</dbReference>
<gene>
    <name evidence="1" type="ORF">ATK30_7929</name>
</gene>
<evidence type="ECO:0000313" key="2">
    <source>
        <dbReference type="Proteomes" id="UP000233750"/>
    </source>
</evidence>